<name>A0ABN8SHM0_9CNID</name>
<dbReference type="InterPro" id="IPR012337">
    <property type="entry name" value="RNaseH-like_sf"/>
</dbReference>
<gene>
    <name evidence="1" type="ORF">PLOB_00050070</name>
</gene>
<proteinExistence type="predicted"/>
<dbReference type="SUPFAM" id="SSF53098">
    <property type="entry name" value="Ribonuclease H-like"/>
    <property type="match status" value="1"/>
</dbReference>
<dbReference type="PANTHER" id="PTHR46880:SF5">
    <property type="entry name" value="DUF4371 DOMAIN-CONTAINING PROTEIN"/>
    <property type="match status" value="1"/>
</dbReference>
<keyword evidence="2" id="KW-1185">Reference proteome</keyword>
<dbReference type="PANTHER" id="PTHR46880">
    <property type="entry name" value="RAS-ASSOCIATING DOMAIN-CONTAINING PROTEIN"/>
    <property type="match status" value="1"/>
</dbReference>
<sequence>MDEVTDITVSSQLISFIQFWERENSSVTTVFLSSQNVLEDFASCDSEAITELVKKDLAACNLDISRLMGLSTDGASIMVRKNNGVPAKLRQRNSKLPNMHCVCHRLALACTDTCQELKYIREVEDVLRQLWYYFHNCPKNMACFLKCQMELKKFQLNHTEKAKKQLTKRLKKACQTRWLSFDASVTAGPQSYEAILLSLQEIDDATAIGLISKLKQVKFIGALYILNAILPVLASLSIQFQAGNFHFSMIRPAVNRAISSLETLEETTELLEKLKADIDSFTEISDELKWGKDTGR</sequence>
<evidence type="ECO:0000313" key="2">
    <source>
        <dbReference type="Proteomes" id="UP001159405"/>
    </source>
</evidence>
<evidence type="ECO:0000313" key="1">
    <source>
        <dbReference type="EMBL" id="CAH3191052.1"/>
    </source>
</evidence>
<organism evidence="1 2">
    <name type="scientific">Porites lobata</name>
    <dbReference type="NCBI Taxonomy" id="104759"/>
    <lineage>
        <taxon>Eukaryota</taxon>
        <taxon>Metazoa</taxon>
        <taxon>Cnidaria</taxon>
        <taxon>Anthozoa</taxon>
        <taxon>Hexacorallia</taxon>
        <taxon>Scleractinia</taxon>
        <taxon>Fungiina</taxon>
        <taxon>Poritidae</taxon>
        <taxon>Porites</taxon>
    </lineage>
</organism>
<dbReference type="Proteomes" id="UP001159405">
    <property type="component" value="Unassembled WGS sequence"/>
</dbReference>
<reference evidence="1 2" key="1">
    <citation type="submission" date="2022-05" db="EMBL/GenBank/DDBJ databases">
        <authorList>
            <consortium name="Genoscope - CEA"/>
            <person name="William W."/>
        </authorList>
    </citation>
    <scope>NUCLEOTIDE SEQUENCE [LARGE SCALE GENOMIC DNA]</scope>
</reference>
<dbReference type="EMBL" id="CALNXK010000982">
    <property type="protein sequence ID" value="CAH3191052.1"/>
    <property type="molecule type" value="Genomic_DNA"/>
</dbReference>
<comment type="caution">
    <text evidence="1">The sequence shown here is derived from an EMBL/GenBank/DDBJ whole genome shotgun (WGS) entry which is preliminary data.</text>
</comment>
<protein>
    <submittedName>
        <fullName evidence="1">Uncharacterized protein</fullName>
    </submittedName>
</protein>
<accession>A0ABN8SHM0</accession>